<protein>
    <submittedName>
        <fullName evidence="2">Serine hydrolase</fullName>
    </submittedName>
</protein>
<keyword evidence="2" id="KW-0378">Hydrolase</keyword>
<dbReference type="InterPro" id="IPR050491">
    <property type="entry name" value="AmpC-like"/>
</dbReference>
<dbReference type="EMBL" id="QNVV01000001">
    <property type="protein sequence ID" value="REC50146.1"/>
    <property type="molecule type" value="Genomic_DNA"/>
</dbReference>
<feature type="domain" description="Beta-lactamase-related" evidence="1">
    <location>
        <begin position="39"/>
        <end position="325"/>
    </location>
</feature>
<reference evidence="2 3" key="1">
    <citation type="submission" date="2018-06" db="EMBL/GenBank/DDBJ databases">
        <title>Novel Chryseobacterium species.</title>
        <authorList>
            <person name="Newman J."/>
            <person name="Hugo C."/>
            <person name="Oosthuizen L."/>
            <person name="Charimba G."/>
        </authorList>
    </citation>
    <scope>NUCLEOTIDE SEQUENCE [LARGE SCALE GENOMIC DNA]</scope>
    <source>
        <strain evidence="2 3">7_F195</strain>
    </source>
</reference>
<gene>
    <name evidence="2" type="ORF">DRF67_01020</name>
</gene>
<dbReference type="Gene3D" id="3.40.710.10">
    <property type="entry name" value="DD-peptidase/beta-lactamase superfamily"/>
    <property type="match status" value="1"/>
</dbReference>
<dbReference type="PANTHER" id="PTHR46825:SF9">
    <property type="entry name" value="BETA-LACTAMASE-RELATED DOMAIN-CONTAINING PROTEIN"/>
    <property type="match status" value="1"/>
</dbReference>
<name>A0A3D9BA99_9FLAO</name>
<dbReference type="RefSeq" id="WP_115925973.1">
    <property type="nucleotide sequence ID" value="NZ_QNVV01000001.1"/>
</dbReference>
<dbReference type="InterPro" id="IPR001466">
    <property type="entry name" value="Beta-lactam-related"/>
</dbReference>
<dbReference type="PANTHER" id="PTHR46825">
    <property type="entry name" value="D-ALANYL-D-ALANINE-CARBOXYPEPTIDASE/ENDOPEPTIDASE AMPH"/>
    <property type="match status" value="1"/>
</dbReference>
<dbReference type="Pfam" id="PF00144">
    <property type="entry name" value="Beta-lactamase"/>
    <property type="match status" value="1"/>
</dbReference>
<comment type="caution">
    <text evidence="2">The sequence shown here is derived from an EMBL/GenBank/DDBJ whole genome shotgun (WGS) entry which is preliminary data.</text>
</comment>
<dbReference type="AlphaFoldDB" id="A0A3D9BA99"/>
<dbReference type="GO" id="GO:0016787">
    <property type="term" value="F:hydrolase activity"/>
    <property type="evidence" value="ECO:0007669"/>
    <property type="project" value="UniProtKB-KW"/>
</dbReference>
<accession>A0A3D9BA99</accession>
<evidence type="ECO:0000313" key="3">
    <source>
        <dbReference type="Proteomes" id="UP000256257"/>
    </source>
</evidence>
<dbReference type="OrthoDB" id="9793489at2"/>
<organism evidence="2 3">
    <name type="scientific">Chryseobacterium pennipullorum</name>
    <dbReference type="NCBI Taxonomy" id="2258963"/>
    <lineage>
        <taxon>Bacteria</taxon>
        <taxon>Pseudomonadati</taxon>
        <taxon>Bacteroidota</taxon>
        <taxon>Flavobacteriia</taxon>
        <taxon>Flavobacteriales</taxon>
        <taxon>Weeksellaceae</taxon>
        <taxon>Chryseobacterium group</taxon>
        <taxon>Chryseobacterium</taxon>
    </lineage>
</organism>
<proteinExistence type="predicted"/>
<keyword evidence="3" id="KW-1185">Reference proteome</keyword>
<sequence length="340" mass="38637">MKALILHTVLRISLILLVTSCTKYPKDVVDDYYRKGAFNGSVIVVKEGKIVCDTALGFSSMEKNLKSDKNTSFYIASLSKSFTATAIMMLQQKGLLDYDDKASRYVELPDYAKNITIRQLLHHTSGIRDYEDLFEKKGLTNQDVIQWLFSLRNLEFPSDSQFKYSNSGYIILSQLIEKVSGVSYRTFIHREIIQPLKMGHTYVYEASTAIPNRALGYDRKKKPDDYSILTTGDGGIYSTPEDLYTFDQALRNFTLVNKDNTARMYAPSKLTNGSVSNYGFAWFVEDKHGKKTAVHTGGLSGFRALFWRDLQHNSCIIALTNQGDAFPHDHFLNDMKKTIQ</sequence>
<evidence type="ECO:0000313" key="2">
    <source>
        <dbReference type="EMBL" id="REC50146.1"/>
    </source>
</evidence>
<evidence type="ECO:0000259" key="1">
    <source>
        <dbReference type="Pfam" id="PF00144"/>
    </source>
</evidence>
<dbReference type="InterPro" id="IPR012338">
    <property type="entry name" value="Beta-lactam/transpept-like"/>
</dbReference>
<dbReference type="Proteomes" id="UP000256257">
    <property type="component" value="Unassembled WGS sequence"/>
</dbReference>
<dbReference type="SUPFAM" id="SSF56601">
    <property type="entry name" value="beta-lactamase/transpeptidase-like"/>
    <property type="match status" value="1"/>
</dbReference>